<gene>
    <name evidence="2" type="ORF">Hokovirus_1_87</name>
</gene>
<evidence type="ECO:0000259" key="1">
    <source>
        <dbReference type="PROSITE" id="PS50296"/>
    </source>
</evidence>
<dbReference type="PANTHER" id="PTHR10388">
    <property type="entry name" value="EUKARYOTIC TRANSLATION INITIATION FACTOR SUI1"/>
    <property type="match status" value="1"/>
</dbReference>
<dbReference type="Pfam" id="PF01253">
    <property type="entry name" value="SUI1"/>
    <property type="match status" value="1"/>
</dbReference>
<reference evidence="2" key="1">
    <citation type="journal article" date="2017" name="Science">
        <title>Giant viruses with an expanded complement of translation system components.</title>
        <authorList>
            <person name="Schulz F."/>
            <person name="Yutin N."/>
            <person name="Ivanova N.N."/>
            <person name="Ortega D.R."/>
            <person name="Lee T.K."/>
            <person name="Vierheilig J."/>
            <person name="Daims H."/>
            <person name="Horn M."/>
            <person name="Wagner M."/>
            <person name="Jensen G.J."/>
            <person name="Kyrpides N.C."/>
            <person name="Koonin E.V."/>
            <person name="Woyke T."/>
        </authorList>
    </citation>
    <scope>NUCLEOTIDE SEQUENCE</scope>
    <source>
        <strain evidence="2">HKV1</strain>
    </source>
</reference>
<name>A0A1V0SEZ5_9VIRU</name>
<accession>A0A1V0SEZ5</accession>
<dbReference type="InterPro" id="IPR001950">
    <property type="entry name" value="SUI1"/>
</dbReference>
<dbReference type="EMBL" id="KY684103">
    <property type="protein sequence ID" value="ARF10208.1"/>
    <property type="molecule type" value="Genomic_DNA"/>
</dbReference>
<dbReference type="Gene3D" id="3.30.780.10">
    <property type="entry name" value="SUI1-like domain"/>
    <property type="match status" value="1"/>
</dbReference>
<dbReference type="InterPro" id="IPR036877">
    <property type="entry name" value="SUI1_dom_sf"/>
</dbReference>
<dbReference type="PROSITE" id="PS50296">
    <property type="entry name" value="SUI1"/>
    <property type="match status" value="1"/>
</dbReference>
<sequence>MINDLDLLNENNNNEKIHIRLKQRNTKKTWTIIDNITIISNEDNDLKKILKHLKKTNQCNGSISIEKETNKKILILQGDKRQQVKEHFLNDHKLDENIIVIHG</sequence>
<protein>
    <recommendedName>
        <fullName evidence="1">SUI1 domain-containing protein</fullName>
    </recommendedName>
</protein>
<dbReference type="SUPFAM" id="SSF55159">
    <property type="entry name" value="eIF1-like"/>
    <property type="match status" value="1"/>
</dbReference>
<evidence type="ECO:0000313" key="2">
    <source>
        <dbReference type="EMBL" id="ARF10208.1"/>
    </source>
</evidence>
<feature type="domain" description="SUI1" evidence="1">
    <location>
        <begin position="17"/>
        <end position="92"/>
    </location>
</feature>
<organism evidence="2">
    <name type="scientific">Hokovirus HKV1</name>
    <dbReference type="NCBI Taxonomy" id="1977638"/>
    <lineage>
        <taxon>Viruses</taxon>
        <taxon>Varidnaviria</taxon>
        <taxon>Bamfordvirae</taxon>
        <taxon>Nucleocytoviricota</taxon>
        <taxon>Megaviricetes</taxon>
        <taxon>Imitervirales</taxon>
        <taxon>Mimiviridae</taxon>
        <taxon>Klosneuvirinae</taxon>
        <taxon>Hokovirus</taxon>
    </lineage>
</organism>
<proteinExistence type="predicted"/>